<sequence>MFEDWKTHRPEEISKALLWEYDTDAPTWDWEYMKPIVVERVIERGNISDYYALLQRYGGFGPVRDVVRRLPRLSPIDQNWVCRLFHLNKEELACYTRNQSRAERLKR</sequence>
<reference evidence="2 3" key="1">
    <citation type="submission" date="2013-11" db="EMBL/GenBank/DDBJ databases">
        <title>Single cell genomics of uncultured Tannerella BU063 (oral taxon 286).</title>
        <authorList>
            <person name="Beall C.J."/>
            <person name="Campbell A.G."/>
            <person name="Griffen A.L."/>
            <person name="Podar M."/>
            <person name="Leys E.J."/>
        </authorList>
    </citation>
    <scope>NUCLEOTIDE SEQUENCE [LARGE SCALE GENOMIC DNA]</scope>
    <source>
        <strain evidence="2">Cell 2</strain>
    </source>
</reference>
<dbReference type="AlphaFoldDB" id="W2C4W3"/>
<dbReference type="EMBL" id="AYUF01000481">
    <property type="protein sequence ID" value="ETK01491.1"/>
    <property type="molecule type" value="Genomic_DNA"/>
</dbReference>
<gene>
    <name evidence="2" type="ORF">N425_09780</name>
</gene>
<name>W2C4W3_9BACT</name>
<organism evidence="2 3">
    <name type="scientific">Tannerella sp. oral taxon BU063 isolate Cell 2</name>
    <dbReference type="NCBI Taxonomy" id="1411148"/>
    <lineage>
        <taxon>Bacteria</taxon>
        <taxon>Pseudomonadati</taxon>
        <taxon>Bacteroidota</taxon>
        <taxon>Bacteroidia</taxon>
        <taxon>Bacteroidales</taxon>
        <taxon>Tannerellaceae</taxon>
        <taxon>Tannerella</taxon>
    </lineage>
</organism>
<evidence type="ECO:0000259" key="1">
    <source>
        <dbReference type="Pfam" id="PF21956"/>
    </source>
</evidence>
<comment type="caution">
    <text evidence="2">The sequence shown here is derived from an EMBL/GenBank/DDBJ whole genome shotgun (WGS) entry which is preliminary data.</text>
</comment>
<evidence type="ECO:0000313" key="3">
    <source>
        <dbReference type="Proteomes" id="UP000018837"/>
    </source>
</evidence>
<dbReference type="Proteomes" id="UP000018837">
    <property type="component" value="Unassembled WGS sequence"/>
</dbReference>
<dbReference type="PATRIC" id="fig|1411148.3.peg.1560"/>
<protein>
    <recommendedName>
        <fullName evidence="1">DUF6922 domain-containing protein</fullName>
    </recommendedName>
</protein>
<dbReference type="Pfam" id="PF21956">
    <property type="entry name" value="DUF6922"/>
    <property type="match status" value="1"/>
</dbReference>
<accession>W2C4W3</accession>
<feature type="domain" description="DUF6922" evidence="1">
    <location>
        <begin position="13"/>
        <end position="58"/>
    </location>
</feature>
<dbReference type="InterPro" id="IPR053830">
    <property type="entry name" value="DUF6922"/>
</dbReference>
<proteinExistence type="predicted"/>
<evidence type="ECO:0000313" key="2">
    <source>
        <dbReference type="EMBL" id="ETK01491.1"/>
    </source>
</evidence>